<feature type="signal peptide" evidence="2">
    <location>
        <begin position="1"/>
        <end position="16"/>
    </location>
</feature>
<proteinExistence type="predicted"/>
<feature type="region of interest" description="Disordered" evidence="1">
    <location>
        <begin position="113"/>
        <end position="132"/>
    </location>
</feature>
<evidence type="ECO:0000256" key="1">
    <source>
        <dbReference type="SAM" id="MobiDB-lite"/>
    </source>
</evidence>
<accession>A0A0A9F8N3</accession>
<evidence type="ECO:0000313" key="3">
    <source>
        <dbReference type="EMBL" id="JAE08687.1"/>
    </source>
</evidence>
<keyword evidence="2" id="KW-0732">Signal</keyword>
<protein>
    <submittedName>
        <fullName evidence="3">Uncharacterized protein</fullName>
    </submittedName>
</protein>
<dbReference type="AlphaFoldDB" id="A0A0A9F8N3"/>
<reference evidence="3" key="2">
    <citation type="journal article" date="2015" name="Data Brief">
        <title>Shoot transcriptome of the giant reed, Arundo donax.</title>
        <authorList>
            <person name="Barrero R.A."/>
            <person name="Guerrero F.D."/>
            <person name="Moolhuijzen P."/>
            <person name="Goolsby J.A."/>
            <person name="Tidwell J."/>
            <person name="Bellgard S.E."/>
            <person name="Bellgard M.I."/>
        </authorList>
    </citation>
    <scope>NUCLEOTIDE SEQUENCE</scope>
    <source>
        <tissue evidence="3">Shoot tissue taken approximately 20 cm above the soil surface</tissue>
    </source>
</reference>
<name>A0A0A9F8N3_ARUDO</name>
<feature type="chain" id="PRO_5002064603" evidence="2">
    <location>
        <begin position="17"/>
        <end position="132"/>
    </location>
</feature>
<dbReference type="EMBL" id="GBRH01189209">
    <property type="protein sequence ID" value="JAE08687.1"/>
    <property type="molecule type" value="Transcribed_RNA"/>
</dbReference>
<reference evidence="3" key="1">
    <citation type="submission" date="2014-09" db="EMBL/GenBank/DDBJ databases">
        <authorList>
            <person name="Magalhaes I.L.F."/>
            <person name="Oliveira U."/>
            <person name="Santos F.R."/>
            <person name="Vidigal T.H.D.A."/>
            <person name="Brescovit A.D."/>
            <person name="Santos A.J."/>
        </authorList>
    </citation>
    <scope>NUCLEOTIDE SEQUENCE</scope>
    <source>
        <tissue evidence="3">Shoot tissue taken approximately 20 cm above the soil surface</tissue>
    </source>
</reference>
<evidence type="ECO:0000256" key="2">
    <source>
        <dbReference type="SAM" id="SignalP"/>
    </source>
</evidence>
<sequence length="132" mass="14269">MIVLSFLLAPSSFSSATTATGSVALSNPPSNNDVFQLQSYGKASFTAVPSKNVDITTPGPASNTICAIHLFIWCISIEKELSNKRAGRNTAKRRSGFMLAQIRMPAPSLPRPCCVPYSREPRATPRTRRATV</sequence>
<organism evidence="3">
    <name type="scientific">Arundo donax</name>
    <name type="common">Giant reed</name>
    <name type="synonym">Donax arundinaceus</name>
    <dbReference type="NCBI Taxonomy" id="35708"/>
    <lineage>
        <taxon>Eukaryota</taxon>
        <taxon>Viridiplantae</taxon>
        <taxon>Streptophyta</taxon>
        <taxon>Embryophyta</taxon>
        <taxon>Tracheophyta</taxon>
        <taxon>Spermatophyta</taxon>
        <taxon>Magnoliopsida</taxon>
        <taxon>Liliopsida</taxon>
        <taxon>Poales</taxon>
        <taxon>Poaceae</taxon>
        <taxon>PACMAD clade</taxon>
        <taxon>Arundinoideae</taxon>
        <taxon>Arundineae</taxon>
        <taxon>Arundo</taxon>
    </lineage>
</organism>